<dbReference type="AlphaFoldDB" id="A0A5C2LHI9"/>
<reference evidence="1 2" key="1">
    <citation type="submission" date="2019-08" db="EMBL/GenBank/DDBJ databases">
        <title>Emergence of NDM-5-producing hypervirulent Klebsiella pneumoniae from clinical infections.</title>
        <authorList>
            <person name="Shen Z."/>
            <person name="Zhang H."/>
            <person name="Li M."/>
        </authorList>
    </citation>
    <scope>NUCLEOTIDE SEQUENCE [LARGE SCALE GENOMIC DNA]</scope>
    <source>
        <strain evidence="1 2">RJ18-06</strain>
    </source>
</reference>
<accession>A0A5C2LHI9</accession>
<protein>
    <submittedName>
        <fullName evidence="1">Uncharacterized protein</fullName>
    </submittedName>
</protein>
<evidence type="ECO:0000313" key="2">
    <source>
        <dbReference type="Proteomes" id="UP000325096"/>
    </source>
</evidence>
<name>A0A5C2LHI9_KLEPN</name>
<sequence length="67" mass="7218">MLAMPNAAGSRPLGICSRCSRALLLACPRSARSAACRRRHPVTPAAAACKSRLPGIGWWRSMTIARR</sequence>
<evidence type="ECO:0000313" key="1">
    <source>
        <dbReference type="EMBL" id="QEP91802.1"/>
    </source>
</evidence>
<dbReference type="EMBL" id="CP043669">
    <property type="protein sequence ID" value="QEP91802.1"/>
    <property type="molecule type" value="Genomic_DNA"/>
</dbReference>
<proteinExistence type="predicted"/>
<organism evidence="1 2">
    <name type="scientific">Klebsiella pneumoniae</name>
    <dbReference type="NCBI Taxonomy" id="573"/>
    <lineage>
        <taxon>Bacteria</taxon>
        <taxon>Pseudomonadati</taxon>
        <taxon>Pseudomonadota</taxon>
        <taxon>Gammaproteobacteria</taxon>
        <taxon>Enterobacterales</taxon>
        <taxon>Enterobacteriaceae</taxon>
        <taxon>Klebsiella/Raoultella group</taxon>
        <taxon>Klebsiella</taxon>
        <taxon>Klebsiella pneumoniae complex</taxon>
    </lineage>
</organism>
<gene>
    <name evidence="1" type="ORF">FZ929_18270</name>
</gene>
<dbReference type="Proteomes" id="UP000325096">
    <property type="component" value="Chromosome"/>
</dbReference>